<dbReference type="RefSeq" id="WP_124907174.1">
    <property type="nucleotide sequence ID" value="NZ_RQJP01000002.1"/>
</dbReference>
<evidence type="ECO:0000313" key="6">
    <source>
        <dbReference type="EMBL" id="RRB15571.1"/>
    </source>
</evidence>
<comment type="caution">
    <text evidence="6">The sequence shown here is derived from an EMBL/GenBank/DDBJ whole genome shotgun (WGS) entry which is preliminary data.</text>
</comment>
<dbReference type="InterPro" id="IPR002123">
    <property type="entry name" value="Plipid/glycerol_acylTrfase"/>
</dbReference>
<dbReference type="PANTHER" id="PTHR10434:SF11">
    <property type="entry name" value="1-ACYL-SN-GLYCEROL-3-PHOSPHATE ACYLTRANSFERASE"/>
    <property type="match status" value="1"/>
</dbReference>
<dbReference type="GO" id="GO:0003841">
    <property type="term" value="F:1-acylglycerol-3-phosphate O-acyltransferase activity"/>
    <property type="evidence" value="ECO:0007669"/>
    <property type="project" value="TreeGrafter"/>
</dbReference>
<evidence type="ECO:0000256" key="3">
    <source>
        <dbReference type="ARBA" id="ARBA00023315"/>
    </source>
</evidence>
<evidence type="ECO:0000256" key="4">
    <source>
        <dbReference type="SAM" id="Phobius"/>
    </source>
</evidence>
<protein>
    <submittedName>
        <fullName evidence="6">1-acyl-sn-glycerol-3-phosphate acyltransferase</fullName>
    </submittedName>
</protein>
<dbReference type="SUPFAM" id="SSF69593">
    <property type="entry name" value="Glycerol-3-phosphate (1)-acyltransferase"/>
    <property type="match status" value="1"/>
</dbReference>
<feature type="transmembrane region" description="Helical" evidence="4">
    <location>
        <begin position="6"/>
        <end position="26"/>
    </location>
</feature>
<evidence type="ECO:0000313" key="7">
    <source>
        <dbReference type="Proteomes" id="UP000274271"/>
    </source>
</evidence>
<keyword evidence="4" id="KW-1133">Transmembrane helix</keyword>
<proteinExistence type="predicted"/>
<dbReference type="EMBL" id="RQJP01000002">
    <property type="protein sequence ID" value="RRB15571.1"/>
    <property type="molecule type" value="Genomic_DNA"/>
</dbReference>
<feature type="transmembrane region" description="Helical" evidence="4">
    <location>
        <begin position="76"/>
        <end position="94"/>
    </location>
</feature>
<keyword evidence="4" id="KW-0472">Membrane</keyword>
<reference evidence="6 7" key="1">
    <citation type="submission" date="2018-11" db="EMBL/GenBank/DDBJ databases">
        <authorList>
            <person name="Zhou Z."/>
            <person name="Wang G."/>
        </authorList>
    </citation>
    <scope>NUCLEOTIDE SEQUENCE [LARGE SCALE GENOMIC DNA]</scope>
    <source>
        <strain evidence="6 7">KCTC42998</strain>
    </source>
</reference>
<evidence type="ECO:0000259" key="5">
    <source>
        <dbReference type="SMART" id="SM00563"/>
    </source>
</evidence>
<dbReference type="CDD" id="cd07989">
    <property type="entry name" value="LPLAT_AGPAT-like"/>
    <property type="match status" value="1"/>
</dbReference>
<dbReference type="GO" id="GO:0006654">
    <property type="term" value="P:phosphatidic acid biosynthetic process"/>
    <property type="evidence" value="ECO:0007669"/>
    <property type="project" value="TreeGrafter"/>
</dbReference>
<keyword evidence="4" id="KW-0812">Transmembrane</keyword>
<dbReference type="PANTHER" id="PTHR10434">
    <property type="entry name" value="1-ACYL-SN-GLYCEROL-3-PHOSPHATE ACYLTRANSFERASE"/>
    <property type="match status" value="1"/>
</dbReference>
<dbReference type="Proteomes" id="UP000274271">
    <property type="component" value="Unassembled WGS sequence"/>
</dbReference>
<organism evidence="6 7">
    <name type="scientific">Larkinella knui</name>
    <dbReference type="NCBI Taxonomy" id="2025310"/>
    <lineage>
        <taxon>Bacteria</taxon>
        <taxon>Pseudomonadati</taxon>
        <taxon>Bacteroidota</taxon>
        <taxon>Cytophagia</taxon>
        <taxon>Cytophagales</taxon>
        <taxon>Spirosomataceae</taxon>
        <taxon>Larkinella</taxon>
    </lineage>
</organism>
<dbReference type="OrthoDB" id="9803035at2"/>
<feature type="domain" description="Phospholipid/glycerol acyltransferase" evidence="5">
    <location>
        <begin position="68"/>
        <end position="184"/>
    </location>
</feature>
<name>A0A3P1CQR1_9BACT</name>
<evidence type="ECO:0000256" key="2">
    <source>
        <dbReference type="ARBA" id="ARBA00022679"/>
    </source>
</evidence>
<evidence type="ECO:0000256" key="1">
    <source>
        <dbReference type="ARBA" id="ARBA00005189"/>
    </source>
</evidence>
<dbReference type="SMART" id="SM00563">
    <property type="entry name" value="PlsC"/>
    <property type="match status" value="1"/>
</dbReference>
<feature type="transmembrane region" description="Helical" evidence="4">
    <location>
        <begin position="38"/>
        <end position="56"/>
    </location>
</feature>
<dbReference type="AlphaFoldDB" id="A0A3P1CQR1"/>
<dbReference type="Pfam" id="PF01553">
    <property type="entry name" value="Acyltransferase"/>
    <property type="match status" value="1"/>
</dbReference>
<keyword evidence="7" id="KW-1185">Reference proteome</keyword>
<sequence length="248" mass="29384">MLYTIWCGFWFLTLFILLFPFMFIFLQREEWKPYAHKVNYVWGRLFFWIIGMPIRVDYRYKPDPKQTYVFCANHFSYLDIAVMGVIIRNFYAFIGKSEVKRVPLFGYMFAKLHIQVDRSQANSRAYSLSKGIRTLKSGRSIMIFPEGGIKAKEPPKMHHPFKDGAFTMAIQQQVPIVPISLLNNHEIFPEKKKLRMYWHPIRAVVHPPIETKGLTQTDIERLKEETYRIIDESLMNQPVRVSLIKNDL</sequence>
<accession>A0A3P1CQR1</accession>
<keyword evidence="3 6" id="KW-0012">Acyltransferase</keyword>
<comment type="pathway">
    <text evidence="1">Lipid metabolism.</text>
</comment>
<keyword evidence="2 6" id="KW-0808">Transferase</keyword>
<gene>
    <name evidence="6" type="ORF">EHT87_13715</name>
</gene>